<evidence type="ECO:0000256" key="3">
    <source>
        <dbReference type="ARBA" id="ARBA00022448"/>
    </source>
</evidence>
<comment type="subcellular location">
    <subcellularLocation>
        <location evidence="1 8">Cell membrane</location>
        <topology evidence="1 8">Multi-pass membrane protein</topology>
    </subcellularLocation>
</comment>
<dbReference type="KEGG" id="npi:G7071_12700"/>
<dbReference type="PANTHER" id="PTHR30269">
    <property type="entry name" value="TRANSMEMBRANE PROTEIN YFCA"/>
    <property type="match status" value="1"/>
</dbReference>
<feature type="transmembrane region" description="Helical" evidence="8">
    <location>
        <begin position="218"/>
        <end position="238"/>
    </location>
</feature>
<dbReference type="GO" id="GO:0005886">
    <property type="term" value="C:plasma membrane"/>
    <property type="evidence" value="ECO:0007669"/>
    <property type="project" value="UniProtKB-SubCell"/>
</dbReference>
<accession>A0A6G7YH75</accession>
<sequence>MTDLLLLAVVATAVFVLAALAQAITGFGSALVAVPLLTLVVEPVAAVVAATAVSLVLTSGAAWQERRFVDRDAATTLVWTGVLGMPVGLLVLGIVDEERLQAWIAVVLLALVVLVAFGVRTGTRSLPVAGVVSGALLTSTGMNGPPLVMALVDREPRRYRATLQAVFAAQDVVAVAAFLALGHVSLEAAVLTAGGILGLPLGWRVGDVLFHRVSPARLRPLVIGGLVLTAVSMLVGAVT</sequence>
<keyword evidence="10" id="KW-1185">Reference proteome</keyword>
<dbReference type="Pfam" id="PF01925">
    <property type="entry name" value="TauE"/>
    <property type="match status" value="1"/>
</dbReference>
<feature type="transmembrane region" description="Helical" evidence="8">
    <location>
        <begin position="33"/>
        <end position="57"/>
    </location>
</feature>
<organism evidence="9 10">
    <name type="scientific">Nocardioides piscis</name>
    <dbReference type="NCBI Taxonomy" id="2714938"/>
    <lineage>
        <taxon>Bacteria</taxon>
        <taxon>Bacillati</taxon>
        <taxon>Actinomycetota</taxon>
        <taxon>Actinomycetes</taxon>
        <taxon>Propionibacteriales</taxon>
        <taxon>Nocardioidaceae</taxon>
        <taxon>Nocardioides</taxon>
    </lineage>
</organism>
<evidence type="ECO:0000256" key="6">
    <source>
        <dbReference type="ARBA" id="ARBA00022989"/>
    </source>
</evidence>
<protein>
    <recommendedName>
        <fullName evidence="8">Probable membrane transporter protein</fullName>
    </recommendedName>
</protein>
<keyword evidence="5 8" id="KW-0812">Transmembrane</keyword>
<dbReference type="AlphaFoldDB" id="A0A6G7YH75"/>
<feature type="transmembrane region" description="Helical" evidence="8">
    <location>
        <begin position="77"/>
        <end position="95"/>
    </location>
</feature>
<keyword evidence="7 8" id="KW-0472">Membrane</keyword>
<dbReference type="EMBL" id="CP049866">
    <property type="protein sequence ID" value="QIK76162.1"/>
    <property type="molecule type" value="Genomic_DNA"/>
</dbReference>
<proteinExistence type="inferred from homology"/>
<evidence type="ECO:0000256" key="8">
    <source>
        <dbReference type="RuleBase" id="RU363041"/>
    </source>
</evidence>
<keyword evidence="6 8" id="KW-1133">Transmembrane helix</keyword>
<dbReference type="PANTHER" id="PTHR30269:SF37">
    <property type="entry name" value="MEMBRANE TRANSPORTER PROTEIN"/>
    <property type="match status" value="1"/>
</dbReference>
<evidence type="ECO:0000313" key="10">
    <source>
        <dbReference type="Proteomes" id="UP000502035"/>
    </source>
</evidence>
<evidence type="ECO:0000256" key="7">
    <source>
        <dbReference type="ARBA" id="ARBA00023136"/>
    </source>
</evidence>
<gene>
    <name evidence="9" type="ORF">G7071_12700</name>
</gene>
<evidence type="ECO:0000256" key="5">
    <source>
        <dbReference type="ARBA" id="ARBA00022692"/>
    </source>
</evidence>
<keyword evidence="4 8" id="KW-1003">Cell membrane</keyword>
<dbReference type="InterPro" id="IPR052017">
    <property type="entry name" value="TSUP"/>
</dbReference>
<name>A0A6G7YH75_9ACTN</name>
<evidence type="ECO:0000256" key="1">
    <source>
        <dbReference type="ARBA" id="ARBA00004651"/>
    </source>
</evidence>
<keyword evidence="3" id="KW-0813">Transport</keyword>
<evidence type="ECO:0000313" key="9">
    <source>
        <dbReference type="EMBL" id="QIK76162.1"/>
    </source>
</evidence>
<feature type="transmembrane region" description="Helical" evidence="8">
    <location>
        <begin position="101"/>
        <end position="119"/>
    </location>
</feature>
<evidence type="ECO:0000256" key="4">
    <source>
        <dbReference type="ARBA" id="ARBA00022475"/>
    </source>
</evidence>
<reference evidence="9 10" key="1">
    <citation type="submission" date="2020-03" db="EMBL/GenBank/DDBJ databases">
        <title>Nocardioides sp. nov., isolated from fish.</title>
        <authorList>
            <person name="Hyun D.-W."/>
            <person name="Bae J.-W."/>
        </authorList>
    </citation>
    <scope>NUCLEOTIDE SEQUENCE [LARGE SCALE GENOMIC DNA]</scope>
    <source>
        <strain evidence="9 10">HDW12A</strain>
    </source>
</reference>
<dbReference type="Proteomes" id="UP000502035">
    <property type="component" value="Chromosome"/>
</dbReference>
<dbReference type="RefSeq" id="WP_166319334.1">
    <property type="nucleotide sequence ID" value="NZ_CP049866.1"/>
</dbReference>
<evidence type="ECO:0000256" key="2">
    <source>
        <dbReference type="ARBA" id="ARBA00009142"/>
    </source>
</evidence>
<comment type="similarity">
    <text evidence="2 8">Belongs to the 4-toluene sulfonate uptake permease (TSUP) (TC 2.A.102) family.</text>
</comment>
<dbReference type="InterPro" id="IPR002781">
    <property type="entry name" value="TM_pro_TauE-like"/>
</dbReference>